<evidence type="ECO:0000256" key="4">
    <source>
        <dbReference type="ARBA" id="ARBA00022989"/>
    </source>
</evidence>
<dbReference type="PANTHER" id="PTHR30572">
    <property type="entry name" value="MEMBRANE COMPONENT OF TRANSPORTER-RELATED"/>
    <property type="match status" value="1"/>
</dbReference>
<feature type="transmembrane region" description="Helical" evidence="7">
    <location>
        <begin position="330"/>
        <end position="357"/>
    </location>
</feature>
<evidence type="ECO:0000256" key="2">
    <source>
        <dbReference type="ARBA" id="ARBA00022475"/>
    </source>
</evidence>
<keyword evidence="3 7" id="KW-0812">Transmembrane</keyword>
<dbReference type="PANTHER" id="PTHR30572:SF4">
    <property type="entry name" value="ABC TRANSPORTER PERMEASE YTRF"/>
    <property type="match status" value="1"/>
</dbReference>
<dbReference type="InterPro" id="IPR050250">
    <property type="entry name" value="Macrolide_Exporter_MacB"/>
</dbReference>
<evidence type="ECO:0000256" key="6">
    <source>
        <dbReference type="ARBA" id="ARBA00038076"/>
    </source>
</evidence>
<keyword evidence="2" id="KW-1003">Cell membrane</keyword>
<keyword evidence="5 7" id="KW-0472">Membrane</keyword>
<evidence type="ECO:0000256" key="7">
    <source>
        <dbReference type="SAM" id="Phobius"/>
    </source>
</evidence>
<comment type="similarity">
    <text evidence="6">Belongs to the ABC-4 integral membrane protein family.</text>
</comment>
<dbReference type="AlphaFoldDB" id="J9FV94"/>
<dbReference type="InterPro" id="IPR003838">
    <property type="entry name" value="ABC3_permease_C"/>
</dbReference>
<sequence length="416" mass="45876">MLRIDLDQWEEILTTITRNKTRSLLTAFGVFWGIFMLVILLGGGQGVKHLLSATFSGFATNSAFFVSAPTGKAYKGFQKGRRWELTIDDVERVRKAVPELEVVTSSTSLWGGQVEVEGKKSDCLVRGLYPDYEAIEAPNITWGRFINDMDIRERRKVCVIGKRVHRDLFSPDENPCGKYIHVNGIRYRIVGVSLSTSNLNINGTTEESVTLPFTTMQLHSNTGNYVDLICTTARPGYKVSELTAKVEGVLKQAHLIHPDDKQAVMTINAEAMFSMVDNLFTGINILAWMVGLGTLLAGAIGVSNIMMVTVKERTTEIGIRRAIGARPRDILYQILAESMVLTTVAGLSGISFGVIFLNGMEWMSRENEFNVVPQFQISFGMALGACGLLLLLGTLAGLAPAYRAMAIRPIEAIRDE</sequence>
<dbReference type="GO" id="GO:0005886">
    <property type="term" value="C:plasma membrane"/>
    <property type="evidence" value="ECO:0007669"/>
    <property type="project" value="UniProtKB-SubCell"/>
</dbReference>
<evidence type="ECO:0000256" key="1">
    <source>
        <dbReference type="ARBA" id="ARBA00004651"/>
    </source>
</evidence>
<feature type="transmembrane region" description="Helical" evidence="7">
    <location>
        <begin position="285"/>
        <end position="310"/>
    </location>
</feature>
<feature type="transmembrane region" description="Helical" evidence="7">
    <location>
        <begin position="24"/>
        <end position="44"/>
    </location>
</feature>
<evidence type="ECO:0000313" key="10">
    <source>
        <dbReference type="EMBL" id="EJW91284.1"/>
    </source>
</evidence>
<dbReference type="InterPro" id="IPR025857">
    <property type="entry name" value="MacB_PCD"/>
</dbReference>
<reference evidence="10" key="1">
    <citation type="journal article" date="2012" name="PLoS ONE">
        <title>Gene sets for utilization of primary and secondary nutrition supplies in the distal gut of endangered iberian lynx.</title>
        <authorList>
            <person name="Alcaide M."/>
            <person name="Messina E."/>
            <person name="Richter M."/>
            <person name="Bargiela R."/>
            <person name="Peplies J."/>
            <person name="Huws S.A."/>
            <person name="Newbold C.J."/>
            <person name="Golyshin P.N."/>
            <person name="Simon M.A."/>
            <person name="Lopez G."/>
            <person name="Yakimov M.M."/>
            <person name="Ferrer M."/>
        </authorList>
    </citation>
    <scope>NUCLEOTIDE SEQUENCE</scope>
</reference>
<dbReference type="GO" id="GO:0022857">
    <property type="term" value="F:transmembrane transporter activity"/>
    <property type="evidence" value="ECO:0007669"/>
    <property type="project" value="TreeGrafter"/>
</dbReference>
<dbReference type="EMBL" id="AMCI01008278">
    <property type="protein sequence ID" value="EJW91284.1"/>
    <property type="molecule type" value="Genomic_DNA"/>
</dbReference>
<protein>
    <submittedName>
        <fullName evidence="10">Efflux ABC transporter, permease protein</fullName>
    </submittedName>
</protein>
<evidence type="ECO:0000259" key="8">
    <source>
        <dbReference type="Pfam" id="PF02687"/>
    </source>
</evidence>
<keyword evidence="4 7" id="KW-1133">Transmembrane helix</keyword>
<feature type="domain" description="MacB-like periplasmic core" evidence="9">
    <location>
        <begin position="23"/>
        <end position="247"/>
    </location>
</feature>
<feature type="transmembrane region" description="Helical" evidence="7">
    <location>
        <begin position="377"/>
        <end position="399"/>
    </location>
</feature>
<dbReference type="Pfam" id="PF02687">
    <property type="entry name" value="FtsX"/>
    <property type="match status" value="1"/>
</dbReference>
<comment type="caution">
    <text evidence="10">The sequence shown here is derived from an EMBL/GenBank/DDBJ whole genome shotgun (WGS) entry which is preliminary data.</text>
</comment>
<gene>
    <name evidence="10" type="ORF">EVA_20607</name>
</gene>
<evidence type="ECO:0000259" key="9">
    <source>
        <dbReference type="Pfam" id="PF12704"/>
    </source>
</evidence>
<evidence type="ECO:0000256" key="5">
    <source>
        <dbReference type="ARBA" id="ARBA00023136"/>
    </source>
</evidence>
<name>J9FV94_9ZZZZ</name>
<dbReference type="Pfam" id="PF12704">
    <property type="entry name" value="MacB_PCD"/>
    <property type="match status" value="1"/>
</dbReference>
<evidence type="ECO:0000256" key="3">
    <source>
        <dbReference type="ARBA" id="ARBA00022692"/>
    </source>
</evidence>
<feature type="domain" description="ABC3 transporter permease C-terminal" evidence="8">
    <location>
        <begin position="289"/>
        <end position="407"/>
    </location>
</feature>
<proteinExistence type="inferred from homology"/>
<comment type="subcellular location">
    <subcellularLocation>
        <location evidence="1">Cell membrane</location>
        <topology evidence="1">Multi-pass membrane protein</topology>
    </subcellularLocation>
</comment>
<accession>J9FV94</accession>
<organism evidence="10">
    <name type="scientific">gut metagenome</name>
    <dbReference type="NCBI Taxonomy" id="749906"/>
    <lineage>
        <taxon>unclassified sequences</taxon>
        <taxon>metagenomes</taxon>
        <taxon>organismal metagenomes</taxon>
    </lineage>
</organism>